<dbReference type="AlphaFoldDB" id="A0A1G7UMA2"/>
<dbReference type="STRING" id="200378.SAMN05216553_108293"/>
<protein>
    <recommendedName>
        <fullName evidence="4">Secreted protein</fullName>
    </recommendedName>
</protein>
<name>A0A1G7UMA2_9PSEU</name>
<reference evidence="3" key="1">
    <citation type="submission" date="2016-10" db="EMBL/GenBank/DDBJ databases">
        <authorList>
            <person name="Varghese N."/>
            <person name="Submissions S."/>
        </authorList>
    </citation>
    <scope>NUCLEOTIDE SEQUENCE [LARGE SCALE GENOMIC DNA]</scope>
    <source>
        <strain evidence="3">CGMCC 4.3506</strain>
    </source>
</reference>
<dbReference type="EMBL" id="FNCC01000008">
    <property type="protein sequence ID" value="SDG48636.1"/>
    <property type="molecule type" value="Genomic_DNA"/>
</dbReference>
<feature type="chain" id="PRO_5011706972" description="Secreted protein" evidence="1">
    <location>
        <begin position="33"/>
        <end position="67"/>
    </location>
</feature>
<feature type="signal peptide" evidence="1">
    <location>
        <begin position="1"/>
        <end position="32"/>
    </location>
</feature>
<keyword evidence="3" id="KW-1185">Reference proteome</keyword>
<dbReference type="RefSeq" id="WP_090051481.1">
    <property type="nucleotide sequence ID" value="NZ_FNCC01000008.1"/>
</dbReference>
<dbReference type="OrthoDB" id="3706233at2"/>
<evidence type="ECO:0000256" key="1">
    <source>
        <dbReference type="SAM" id="SignalP"/>
    </source>
</evidence>
<evidence type="ECO:0000313" key="2">
    <source>
        <dbReference type="EMBL" id="SDG48636.1"/>
    </source>
</evidence>
<accession>A0A1G7UMA2</accession>
<proteinExistence type="predicted"/>
<organism evidence="2 3">
    <name type="scientific">Lentzea fradiae</name>
    <dbReference type="NCBI Taxonomy" id="200378"/>
    <lineage>
        <taxon>Bacteria</taxon>
        <taxon>Bacillati</taxon>
        <taxon>Actinomycetota</taxon>
        <taxon>Actinomycetes</taxon>
        <taxon>Pseudonocardiales</taxon>
        <taxon>Pseudonocardiaceae</taxon>
        <taxon>Lentzea</taxon>
    </lineage>
</organism>
<gene>
    <name evidence="2" type="ORF">SAMN05216553_108293</name>
</gene>
<evidence type="ECO:0008006" key="4">
    <source>
        <dbReference type="Google" id="ProtNLM"/>
    </source>
</evidence>
<dbReference type="Proteomes" id="UP000199623">
    <property type="component" value="Unassembled WGS sequence"/>
</dbReference>
<evidence type="ECO:0000313" key="3">
    <source>
        <dbReference type="Proteomes" id="UP000199623"/>
    </source>
</evidence>
<keyword evidence="1" id="KW-0732">Signal</keyword>
<sequence>MFASRKSAASTLVSLAVLTVALLGALGGTASADTHWKASVTTEGPGNCPVDTHWSADLGICVEDTHW</sequence>